<evidence type="ECO:0000256" key="4">
    <source>
        <dbReference type="ARBA" id="ARBA00022691"/>
    </source>
</evidence>
<dbReference type="InterPro" id="IPR010280">
    <property type="entry name" value="U5_MeTrfase_fam"/>
</dbReference>
<dbReference type="Gene3D" id="2.40.50.140">
    <property type="entry name" value="Nucleic acid-binding proteins"/>
    <property type="match status" value="1"/>
</dbReference>
<keyword evidence="4 6" id="KW-0949">S-adenosyl-L-methionine</keyword>
<comment type="caution">
    <text evidence="7">The sequence shown here is derived from an EMBL/GenBank/DDBJ whole genome shotgun (WGS) entry which is preliminary data.</text>
</comment>
<evidence type="ECO:0000256" key="5">
    <source>
        <dbReference type="ARBA" id="ARBA00023014"/>
    </source>
</evidence>
<protein>
    <submittedName>
        <fullName evidence="7">RNA methyltransferase</fullName>
    </submittedName>
</protein>
<dbReference type="Pfam" id="PF05958">
    <property type="entry name" value="tRNA_U5-meth_tr"/>
    <property type="match status" value="1"/>
</dbReference>
<feature type="active site" description="Nucleophile" evidence="6">
    <location>
        <position position="361"/>
    </location>
</feature>
<proteinExistence type="inferred from homology"/>
<dbReference type="PANTHER" id="PTHR11061">
    <property type="entry name" value="RNA M5U METHYLTRANSFERASE"/>
    <property type="match status" value="1"/>
</dbReference>
<organism evidence="7 8">
    <name type="scientific">Sinisalibacter lacisalsi</name>
    <dbReference type="NCBI Taxonomy" id="1526570"/>
    <lineage>
        <taxon>Bacteria</taxon>
        <taxon>Pseudomonadati</taxon>
        <taxon>Pseudomonadota</taxon>
        <taxon>Alphaproteobacteria</taxon>
        <taxon>Rhodobacterales</taxon>
        <taxon>Roseobacteraceae</taxon>
        <taxon>Sinisalibacter</taxon>
    </lineage>
</organism>
<accession>A0ABQ1QBC2</accession>
<gene>
    <name evidence="7" type="primary">TrmA</name>
    <name evidence="7" type="ORF">GCM10011358_02240</name>
</gene>
<evidence type="ECO:0000256" key="6">
    <source>
        <dbReference type="PROSITE-ProRule" id="PRU01024"/>
    </source>
</evidence>
<dbReference type="CDD" id="cd02440">
    <property type="entry name" value="AdoMet_MTases"/>
    <property type="match status" value="1"/>
</dbReference>
<evidence type="ECO:0000256" key="2">
    <source>
        <dbReference type="ARBA" id="ARBA00022603"/>
    </source>
</evidence>
<feature type="binding site" evidence="6">
    <location>
        <position position="287"/>
    </location>
    <ligand>
        <name>S-adenosyl-L-methionine</name>
        <dbReference type="ChEBI" id="CHEBI:59789"/>
    </ligand>
</feature>
<evidence type="ECO:0000313" key="7">
    <source>
        <dbReference type="EMBL" id="GGD21350.1"/>
    </source>
</evidence>
<keyword evidence="1" id="KW-0479">Metal-binding</keyword>
<keyword evidence="3 6" id="KW-0808">Transferase</keyword>
<dbReference type="RefSeq" id="WP_188525770.1">
    <property type="nucleotide sequence ID" value="NZ_BMGI01000001.1"/>
</dbReference>
<dbReference type="InterPro" id="IPR029063">
    <property type="entry name" value="SAM-dependent_MTases_sf"/>
</dbReference>
<evidence type="ECO:0000256" key="3">
    <source>
        <dbReference type="ARBA" id="ARBA00022679"/>
    </source>
</evidence>
<dbReference type="Gene3D" id="3.40.50.150">
    <property type="entry name" value="Vaccinia Virus protein VP39"/>
    <property type="match status" value="1"/>
</dbReference>
<feature type="binding site" evidence="6">
    <location>
        <position position="335"/>
    </location>
    <ligand>
        <name>S-adenosyl-L-methionine</name>
        <dbReference type="ChEBI" id="CHEBI:59789"/>
    </ligand>
</feature>
<dbReference type="InterPro" id="IPR012340">
    <property type="entry name" value="NA-bd_OB-fold"/>
</dbReference>
<dbReference type="PANTHER" id="PTHR11061:SF49">
    <property type="entry name" value="23S RRNA (URACIL(1939)-C(5))-METHYLTRANSFERASE RLMD"/>
    <property type="match status" value="1"/>
</dbReference>
<dbReference type="GO" id="GO:0008168">
    <property type="term" value="F:methyltransferase activity"/>
    <property type="evidence" value="ECO:0007669"/>
    <property type="project" value="UniProtKB-KW"/>
</dbReference>
<dbReference type="GO" id="GO:0032259">
    <property type="term" value="P:methylation"/>
    <property type="evidence" value="ECO:0007669"/>
    <property type="project" value="UniProtKB-KW"/>
</dbReference>
<comment type="similarity">
    <text evidence="6">Belongs to the class I-like SAM-binding methyltransferase superfamily. RNA M5U methyltransferase family.</text>
</comment>
<evidence type="ECO:0000256" key="1">
    <source>
        <dbReference type="ARBA" id="ARBA00022485"/>
    </source>
</evidence>
<keyword evidence="5" id="KW-0411">Iron-sulfur</keyword>
<keyword evidence="2 6" id="KW-0489">Methyltransferase</keyword>
<reference evidence="8" key="1">
    <citation type="journal article" date="2019" name="Int. J. Syst. Evol. Microbiol.">
        <title>The Global Catalogue of Microorganisms (GCM) 10K type strain sequencing project: providing services to taxonomists for standard genome sequencing and annotation.</title>
        <authorList>
            <consortium name="The Broad Institute Genomics Platform"/>
            <consortium name="The Broad Institute Genome Sequencing Center for Infectious Disease"/>
            <person name="Wu L."/>
            <person name="Ma J."/>
        </authorList>
    </citation>
    <scope>NUCLEOTIDE SEQUENCE [LARGE SCALE GENOMIC DNA]</scope>
    <source>
        <strain evidence="8">CGMCC 1.12922</strain>
    </source>
</reference>
<feature type="binding site" evidence="6">
    <location>
        <position position="267"/>
    </location>
    <ligand>
        <name>S-adenosyl-L-methionine</name>
        <dbReference type="ChEBI" id="CHEBI:59789"/>
    </ligand>
</feature>
<keyword evidence="8" id="KW-1185">Reference proteome</keyword>
<sequence length="404" mass="42706">MQVTIERLGHRGDGVAPGPVFVPRALPGEIIEGTEVDGRIDNPKIVSPSPDRVRPPCVHYKACGGCALQHASDEFVAGWKADVVSTALSARGIETKIAGIETSPPFSRRRAVLSARRTKAGPLIGFHAPKSDAISRIPECRLLHPGLMNAMPALESLVDAGGSRKGTLRIAIALSQTGPDVSVTGGKPLDPILASDLARIADEAGIARLIWDGEPVALVAAPVQAFGKARVVPPPGAFLQATVEGEAALLREVCRAVLPGQRVLDLFAGCGTFSLPLAEQAEVHAVEGEAAMLAALDAGWREAPGLKRVTTESRDLFRRPLLADELNRFDAIVIDPPRAGAEAQMNEIGKSGVARVASVSCNPVTFARDSQILLAAGFRLDRLVVVDQFRWSTHVEIVAGFSRG</sequence>
<keyword evidence="1" id="KW-0004">4Fe-4S</keyword>
<dbReference type="EMBL" id="BMGI01000001">
    <property type="protein sequence ID" value="GGD21350.1"/>
    <property type="molecule type" value="Genomic_DNA"/>
</dbReference>
<evidence type="ECO:0000313" key="8">
    <source>
        <dbReference type="Proteomes" id="UP000617355"/>
    </source>
</evidence>
<keyword evidence="1" id="KW-0408">Iron</keyword>
<feature type="binding site" evidence="6">
    <location>
        <position position="240"/>
    </location>
    <ligand>
        <name>S-adenosyl-L-methionine</name>
        <dbReference type="ChEBI" id="CHEBI:59789"/>
    </ligand>
</feature>
<name>A0ABQ1QBC2_9RHOB</name>
<dbReference type="Proteomes" id="UP000617355">
    <property type="component" value="Unassembled WGS sequence"/>
</dbReference>
<dbReference type="SUPFAM" id="SSF53335">
    <property type="entry name" value="S-adenosyl-L-methionine-dependent methyltransferases"/>
    <property type="match status" value="1"/>
</dbReference>
<dbReference type="PROSITE" id="PS51687">
    <property type="entry name" value="SAM_MT_RNA_M5U"/>
    <property type="match status" value="1"/>
</dbReference>
<dbReference type="Gene3D" id="2.40.50.1070">
    <property type="match status" value="1"/>
</dbReference>